<dbReference type="SUPFAM" id="SSF51905">
    <property type="entry name" value="FAD/NAD(P)-binding domain"/>
    <property type="match status" value="1"/>
</dbReference>
<accession>A0A9P9II64</accession>
<proteinExistence type="predicted"/>
<keyword evidence="3" id="KW-0408">Iron</keyword>
<dbReference type="Pfam" id="PF01266">
    <property type="entry name" value="DAO"/>
    <property type="match status" value="1"/>
</dbReference>
<sequence>MQTPQHFQKTSGALDAVWIHTDPYSNRPTFHPLKQDLETDVCIVGSGISGMSIAYELVTRGVQVVMLEARDFLSGETGRTSGHLSNALDDGYTQILKKHGFDGAKAAADSHTWALHRVGEISKQLGIECEYRLLPGYEISQFPRGHPKHAEEVQELKEEVEVAKKLGLNVRFEEGFAVKGWTGSIDQRDAAIFEEQATFHPTKYLNGLMRHLQSQPNFSCYTRTSMIEIDEEGIEVLGIGRSTVKVHTDNGHTVVCKHAVEATVIPIQKLSVIAEMEYQRTYCIAISIPKGSVEDCLLYDEAEQYKYIRFTPRDEKTDYLVIGGCDHAVGQENPDGRFEELETWVRERFTQAGSVEYKWSGQVFEPVDYVAFIGKNPRTKHTFIVTGDSGNGLTHGVIAGKLISDEIQGTHNTWAKLYAPDRKASLLKSAISTVKHDVQINAQYKRLLQSDIKDIEDLIPGQGGVLNPTFSKPLAVYKDDDGTVHKFSALCPHLGGVVCWNKAEQSWDCPVHGSRFSKDGLRICGPSHRGLTTESEQGHQAQTQAQLAKLYSGCRLIT</sequence>
<gene>
    <name evidence="6" type="ORF">B0J11DRAFT_56100</name>
</gene>
<dbReference type="InterPro" id="IPR036188">
    <property type="entry name" value="FAD/NAD-bd_sf"/>
</dbReference>
<dbReference type="OrthoDB" id="429143at2759"/>
<dbReference type="Gene3D" id="3.50.50.60">
    <property type="entry name" value="FAD/NAD(P)-binding domain"/>
    <property type="match status" value="1"/>
</dbReference>
<feature type="domain" description="Rieske" evidence="5">
    <location>
        <begin position="450"/>
        <end position="533"/>
    </location>
</feature>
<comment type="caution">
    <text evidence="6">The sequence shown here is derived from an EMBL/GenBank/DDBJ whole genome shotgun (WGS) entry which is preliminary data.</text>
</comment>
<dbReference type="InterPro" id="IPR006076">
    <property type="entry name" value="FAD-dep_OxRdtase"/>
</dbReference>
<evidence type="ECO:0000259" key="5">
    <source>
        <dbReference type="PROSITE" id="PS51296"/>
    </source>
</evidence>
<dbReference type="PANTHER" id="PTHR13847">
    <property type="entry name" value="SARCOSINE DEHYDROGENASE-RELATED"/>
    <property type="match status" value="1"/>
</dbReference>
<dbReference type="InterPro" id="IPR036922">
    <property type="entry name" value="Rieske_2Fe-2S_sf"/>
</dbReference>
<dbReference type="GO" id="GO:0005737">
    <property type="term" value="C:cytoplasm"/>
    <property type="evidence" value="ECO:0007669"/>
    <property type="project" value="TreeGrafter"/>
</dbReference>
<dbReference type="Proteomes" id="UP000700596">
    <property type="component" value="Unassembled WGS sequence"/>
</dbReference>
<evidence type="ECO:0000256" key="2">
    <source>
        <dbReference type="ARBA" id="ARBA00022723"/>
    </source>
</evidence>
<dbReference type="SUPFAM" id="SSF50022">
    <property type="entry name" value="ISP domain"/>
    <property type="match status" value="1"/>
</dbReference>
<dbReference type="PROSITE" id="PS51296">
    <property type="entry name" value="RIESKE"/>
    <property type="match status" value="1"/>
</dbReference>
<evidence type="ECO:0000313" key="6">
    <source>
        <dbReference type="EMBL" id="KAH7121067.1"/>
    </source>
</evidence>
<dbReference type="PANTHER" id="PTHR13847:SF281">
    <property type="entry name" value="FAD DEPENDENT OXIDOREDUCTASE DOMAIN-CONTAINING PROTEIN"/>
    <property type="match status" value="1"/>
</dbReference>
<keyword evidence="2" id="KW-0479">Metal-binding</keyword>
<dbReference type="InterPro" id="IPR017941">
    <property type="entry name" value="Rieske_2Fe-2S"/>
</dbReference>
<evidence type="ECO:0000256" key="1">
    <source>
        <dbReference type="ARBA" id="ARBA00022714"/>
    </source>
</evidence>
<evidence type="ECO:0000256" key="4">
    <source>
        <dbReference type="ARBA" id="ARBA00023014"/>
    </source>
</evidence>
<dbReference type="AlphaFoldDB" id="A0A9P9II64"/>
<keyword evidence="1" id="KW-0001">2Fe-2S</keyword>
<reference evidence="6" key="1">
    <citation type="journal article" date="2021" name="Nat. Commun.">
        <title>Genetic determinants of endophytism in the Arabidopsis root mycobiome.</title>
        <authorList>
            <person name="Mesny F."/>
            <person name="Miyauchi S."/>
            <person name="Thiergart T."/>
            <person name="Pickel B."/>
            <person name="Atanasova L."/>
            <person name="Karlsson M."/>
            <person name="Huettel B."/>
            <person name="Barry K.W."/>
            <person name="Haridas S."/>
            <person name="Chen C."/>
            <person name="Bauer D."/>
            <person name="Andreopoulos W."/>
            <person name="Pangilinan J."/>
            <person name="LaButti K."/>
            <person name="Riley R."/>
            <person name="Lipzen A."/>
            <person name="Clum A."/>
            <person name="Drula E."/>
            <person name="Henrissat B."/>
            <person name="Kohler A."/>
            <person name="Grigoriev I.V."/>
            <person name="Martin F.M."/>
            <person name="Hacquard S."/>
        </authorList>
    </citation>
    <scope>NUCLEOTIDE SEQUENCE</scope>
    <source>
        <strain evidence="6">MPI-CAGE-CH-0243</strain>
    </source>
</reference>
<evidence type="ECO:0000313" key="7">
    <source>
        <dbReference type="Proteomes" id="UP000700596"/>
    </source>
</evidence>
<organism evidence="6 7">
    <name type="scientific">Dendryphion nanum</name>
    <dbReference type="NCBI Taxonomy" id="256645"/>
    <lineage>
        <taxon>Eukaryota</taxon>
        <taxon>Fungi</taxon>
        <taxon>Dikarya</taxon>
        <taxon>Ascomycota</taxon>
        <taxon>Pezizomycotina</taxon>
        <taxon>Dothideomycetes</taxon>
        <taxon>Pleosporomycetidae</taxon>
        <taxon>Pleosporales</taxon>
        <taxon>Torulaceae</taxon>
        <taxon>Dendryphion</taxon>
    </lineage>
</organism>
<dbReference type="CDD" id="cd03477">
    <property type="entry name" value="Rieske_YhfW_C"/>
    <property type="match status" value="1"/>
</dbReference>
<evidence type="ECO:0000256" key="3">
    <source>
        <dbReference type="ARBA" id="ARBA00023004"/>
    </source>
</evidence>
<dbReference type="GO" id="GO:0051537">
    <property type="term" value="F:2 iron, 2 sulfur cluster binding"/>
    <property type="evidence" value="ECO:0007669"/>
    <property type="project" value="UniProtKB-KW"/>
</dbReference>
<dbReference type="Gene3D" id="2.102.10.10">
    <property type="entry name" value="Rieske [2Fe-2S] iron-sulphur domain"/>
    <property type="match status" value="1"/>
</dbReference>
<dbReference type="InterPro" id="IPR038010">
    <property type="entry name" value="YhfW_C"/>
</dbReference>
<dbReference type="EMBL" id="JAGMWT010000010">
    <property type="protein sequence ID" value="KAH7121067.1"/>
    <property type="molecule type" value="Genomic_DNA"/>
</dbReference>
<keyword evidence="4" id="KW-0411">Iron-sulfur</keyword>
<dbReference type="Pfam" id="PF00355">
    <property type="entry name" value="Rieske"/>
    <property type="match status" value="1"/>
</dbReference>
<dbReference type="GO" id="GO:0046872">
    <property type="term" value="F:metal ion binding"/>
    <property type="evidence" value="ECO:0007669"/>
    <property type="project" value="UniProtKB-KW"/>
</dbReference>
<protein>
    <submittedName>
        <fullName evidence="6">FAD dependent oxidoreductase</fullName>
    </submittedName>
</protein>
<name>A0A9P9II64_9PLEO</name>
<keyword evidence="7" id="KW-1185">Reference proteome</keyword>
<dbReference type="FunFam" id="2.102.10.10:FF:000014">
    <property type="entry name" value="Oxidoreductase, FAD dependent"/>
    <property type="match status" value="1"/>
</dbReference>
<dbReference type="Gene3D" id="3.30.9.10">
    <property type="entry name" value="D-Amino Acid Oxidase, subunit A, domain 2"/>
    <property type="match status" value="1"/>
</dbReference>